<dbReference type="Gene3D" id="3.40.50.1820">
    <property type="entry name" value="alpha/beta hydrolase"/>
    <property type="match status" value="1"/>
</dbReference>
<dbReference type="EC" id="3.1.1.1" evidence="3"/>
<keyword evidence="4" id="KW-1185">Reference proteome</keyword>
<dbReference type="Proteomes" id="UP000829494">
    <property type="component" value="Chromosome"/>
</dbReference>
<dbReference type="PANTHER" id="PTHR43194:SF2">
    <property type="entry name" value="PEROXISOMAL MEMBRANE PROTEIN LPX1"/>
    <property type="match status" value="1"/>
</dbReference>
<dbReference type="SUPFAM" id="SSF53474">
    <property type="entry name" value="alpha/beta-Hydrolases"/>
    <property type="match status" value="1"/>
</dbReference>
<dbReference type="GO" id="GO:0106435">
    <property type="term" value="F:carboxylesterase activity"/>
    <property type="evidence" value="ECO:0007669"/>
    <property type="project" value="UniProtKB-EC"/>
</dbReference>
<dbReference type="RefSeq" id="WP_003979685.1">
    <property type="nucleotide sequence ID" value="NZ_CP043497.1"/>
</dbReference>
<evidence type="ECO:0000256" key="1">
    <source>
        <dbReference type="SAM" id="MobiDB-lite"/>
    </source>
</evidence>
<protein>
    <submittedName>
        <fullName evidence="3">Carboxylesterase YbfK</fullName>
        <ecNumber evidence="3">3.1.1.1</ecNumber>
    </submittedName>
</protein>
<name>A0ABY3ZCA4_STRRM</name>
<dbReference type="InterPro" id="IPR029058">
    <property type="entry name" value="AB_hydrolase_fold"/>
</dbReference>
<dbReference type="PANTHER" id="PTHR43194">
    <property type="entry name" value="HYDROLASE ALPHA/BETA FOLD FAMILY"/>
    <property type="match status" value="1"/>
</dbReference>
<evidence type="ECO:0000313" key="4">
    <source>
        <dbReference type="Proteomes" id="UP000829494"/>
    </source>
</evidence>
<dbReference type="GeneID" id="66854779"/>
<sequence>MTTQGIAGHQESGAWPGTEVENGTIPIENGELFYEAAGTGPEGPSVVLLHGGMLDQRMWDEQFAWLAHSGLRTVRYDARGHGLSSTVDGDYANHEDLRELLDHLGIADAILVGLSHGARVALDMALAHPDRVFALALASPGISGRAFTDPFVLEHIKEQVAAVEAAEEDSAERYIEHFLRMWVDGPHREPSAVDPVLRERMRASADANVVVHAGGMGAGMPIEVGAYERLAEIRVPTLVLDGDLDCSDISANAHAITLAVPGAQRVRIPGAAHMVNLENTPHFDHALHAFLSGLPY</sequence>
<dbReference type="PRINTS" id="PR00111">
    <property type="entry name" value="ABHYDROLASE"/>
</dbReference>
<keyword evidence="3" id="KW-0378">Hydrolase</keyword>
<reference evidence="3 4" key="1">
    <citation type="submission" date="2022-03" db="EMBL/GenBank/DDBJ databases">
        <title>Complete genome of Streptomyces rimosus ssp. rimosus R7 (=ATCC 10970).</title>
        <authorList>
            <person name="Beganovic S."/>
            <person name="Ruckert C."/>
            <person name="Busche T."/>
            <person name="Kalinowski J."/>
            <person name="Wittmann C."/>
        </authorList>
    </citation>
    <scope>NUCLEOTIDE SEQUENCE [LARGE SCALE GENOMIC DNA]</scope>
    <source>
        <strain evidence="3 4">R7</strain>
    </source>
</reference>
<dbReference type="InterPro" id="IPR050228">
    <property type="entry name" value="Carboxylesterase_BioH"/>
</dbReference>
<evidence type="ECO:0000259" key="2">
    <source>
        <dbReference type="Pfam" id="PF12697"/>
    </source>
</evidence>
<gene>
    <name evidence="3" type="primary">ybfK</name>
    <name evidence="3" type="ORF">SRIMR7_28450</name>
</gene>
<organism evidence="3 4">
    <name type="scientific">Streptomyces rimosus subsp. rimosus</name>
    <dbReference type="NCBI Taxonomy" id="132474"/>
    <lineage>
        <taxon>Bacteria</taxon>
        <taxon>Bacillati</taxon>
        <taxon>Actinomycetota</taxon>
        <taxon>Actinomycetes</taxon>
        <taxon>Kitasatosporales</taxon>
        <taxon>Streptomycetaceae</taxon>
        <taxon>Streptomyces</taxon>
    </lineage>
</organism>
<evidence type="ECO:0000313" key="3">
    <source>
        <dbReference type="EMBL" id="UNZ06084.1"/>
    </source>
</evidence>
<proteinExistence type="predicted"/>
<accession>A0ABY3ZCA4</accession>
<dbReference type="EMBL" id="CP094298">
    <property type="protein sequence ID" value="UNZ06084.1"/>
    <property type="molecule type" value="Genomic_DNA"/>
</dbReference>
<dbReference type="InterPro" id="IPR000073">
    <property type="entry name" value="AB_hydrolase_1"/>
</dbReference>
<feature type="region of interest" description="Disordered" evidence="1">
    <location>
        <begin position="1"/>
        <end position="20"/>
    </location>
</feature>
<feature type="domain" description="AB hydrolase-1" evidence="2">
    <location>
        <begin position="46"/>
        <end position="278"/>
    </location>
</feature>
<dbReference type="Pfam" id="PF12697">
    <property type="entry name" value="Abhydrolase_6"/>
    <property type="match status" value="1"/>
</dbReference>